<evidence type="ECO:0000313" key="1">
    <source>
        <dbReference type="Proteomes" id="UP000887579"/>
    </source>
</evidence>
<sequence length="278" mass="30508">MLHLILSSLFILSVSVGFTFACSASDYIVIQSCYSTTLFAPNAFSSNSSTTLKDEMLAIFNDQQRLVNICASYDSLNSCIHANDTSIIARCFDVESAQMFPFDGFDPNNGRRYINNYNELGYICDPKKSWALQKTKCVTDALNVCKFLNPIENSEMEGYLGCVRGVAKNNCNIAMACYAQIFAGHQACYDVADSYQCNSSTSGNDLIKGFCSDDTSDNNNDGTTTTVISSTTTVFSTTTTTTDPSISTTPTSNALQNAFVFVPFLFAFLFTHLFLLNF</sequence>
<name>A0AC34FPA5_9BILA</name>
<accession>A0AC34FPA5</accession>
<protein>
    <submittedName>
        <fullName evidence="2">Uncharacterized protein</fullName>
    </submittedName>
</protein>
<dbReference type="Proteomes" id="UP000887579">
    <property type="component" value="Unplaced"/>
</dbReference>
<dbReference type="WBParaSite" id="ES5_v2.g19100.t1">
    <property type="protein sequence ID" value="ES5_v2.g19100.t1"/>
    <property type="gene ID" value="ES5_v2.g19100"/>
</dbReference>
<proteinExistence type="predicted"/>
<reference evidence="2" key="1">
    <citation type="submission" date="2022-11" db="UniProtKB">
        <authorList>
            <consortium name="WormBaseParasite"/>
        </authorList>
    </citation>
    <scope>IDENTIFICATION</scope>
</reference>
<evidence type="ECO:0000313" key="2">
    <source>
        <dbReference type="WBParaSite" id="ES5_v2.g19100.t1"/>
    </source>
</evidence>
<organism evidence="1 2">
    <name type="scientific">Panagrolaimus sp. ES5</name>
    <dbReference type="NCBI Taxonomy" id="591445"/>
    <lineage>
        <taxon>Eukaryota</taxon>
        <taxon>Metazoa</taxon>
        <taxon>Ecdysozoa</taxon>
        <taxon>Nematoda</taxon>
        <taxon>Chromadorea</taxon>
        <taxon>Rhabditida</taxon>
        <taxon>Tylenchina</taxon>
        <taxon>Panagrolaimomorpha</taxon>
        <taxon>Panagrolaimoidea</taxon>
        <taxon>Panagrolaimidae</taxon>
        <taxon>Panagrolaimus</taxon>
    </lineage>
</organism>